<name>A0ABS1J8B5_9BACL</name>
<dbReference type="Proteomes" id="UP000602284">
    <property type="component" value="Unassembled WGS sequence"/>
</dbReference>
<protein>
    <recommendedName>
        <fullName evidence="3">Single-stranded DNA-binding protein</fullName>
    </recommendedName>
</protein>
<reference evidence="1 2" key="1">
    <citation type="submission" date="2021-01" db="EMBL/GenBank/DDBJ databases">
        <title>Tumebacillus sp. strain ITR2 16S ribosomal RNA gene Genome sequencing and assembly.</title>
        <authorList>
            <person name="Kang M."/>
        </authorList>
    </citation>
    <scope>NUCLEOTIDE SEQUENCE [LARGE SCALE GENOMIC DNA]</scope>
    <source>
        <strain evidence="1 2">ITR2</strain>
    </source>
</reference>
<comment type="caution">
    <text evidence="1">The sequence shown here is derived from an EMBL/GenBank/DDBJ whole genome shotgun (WGS) entry which is preliminary data.</text>
</comment>
<proteinExistence type="predicted"/>
<organism evidence="1 2">
    <name type="scientific">Tumebacillus amylolyticus</name>
    <dbReference type="NCBI Taxonomy" id="2801339"/>
    <lineage>
        <taxon>Bacteria</taxon>
        <taxon>Bacillati</taxon>
        <taxon>Bacillota</taxon>
        <taxon>Bacilli</taxon>
        <taxon>Bacillales</taxon>
        <taxon>Alicyclobacillaceae</taxon>
        <taxon>Tumebacillus</taxon>
    </lineage>
</organism>
<evidence type="ECO:0000313" key="1">
    <source>
        <dbReference type="EMBL" id="MBL0386299.1"/>
    </source>
</evidence>
<evidence type="ECO:0008006" key="3">
    <source>
        <dbReference type="Google" id="ProtNLM"/>
    </source>
</evidence>
<keyword evidence="2" id="KW-1185">Reference proteome</keyword>
<dbReference type="EMBL" id="JAEQNB010000001">
    <property type="protein sequence ID" value="MBL0386299.1"/>
    <property type="molecule type" value="Genomic_DNA"/>
</dbReference>
<gene>
    <name evidence="1" type="ORF">JJB07_06480</name>
</gene>
<accession>A0ABS1J8B5</accession>
<evidence type="ECO:0000313" key="2">
    <source>
        <dbReference type="Proteomes" id="UP000602284"/>
    </source>
</evidence>
<sequence>MNQTKVHVEGILLTDPFPYNSFEEKREIYLAKFCPHEPLQVLEGNHVQELFLHLGLTVPEGLAEGQSVTAVGVLTERKMVTRSGKVSRGGVFQIIVEELLQAKTE</sequence>
<dbReference type="RefSeq" id="WP_201632412.1">
    <property type="nucleotide sequence ID" value="NZ_JAEQNB010000001.1"/>
</dbReference>